<comment type="caution">
    <text evidence="2">The sequence shown here is derived from an EMBL/GenBank/DDBJ whole genome shotgun (WGS) entry which is preliminary data.</text>
</comment>
<dbReference type="SUPFAM" id="SSF55486">
    <property type="entry name" value="Metalloproteases ('zincins'), catalytic domain"/>
    <property type="match status" value="1"/>
</dbReference>
<dbReference type="InterPro" id="IPR000718">
    <property type="entry name" value="Peptidase_M13"/>
</dbReference>
<dbReference type="PROSITE" id="PS51885">
    <property type="entry name" value="NEPRILYSIN"/>
    <property type="match status" value="1"/>
</dbReference>
<dbReference type="InterPro" id="IPR018497">
    <property type="entry name" value="Peptidase_M13_C"/>
</dbReference>
<feature type="domain" description="Peptidase M13 C-terminal" evidence="1">
    <location>
        <begin position="106"/>
        <end position="291"/>
    </location>
</feature>
<dbReference type="GO" id="GO:0016485">
    <property type="term" value="P:protein processing"/>
    <property type="evidence" value="ECO:0007669"/>
    <property type="project" value="TreeGrafter"/>
</dbReference>
<dbReference type="InterPro" id="IPR024079">
    <property type="entry name" value="MetalloPept_cat_dom_sf"/>
</dbReference>
<gene>
    <name evidence="2" type="ORF">PFISCL1PPCAC_26338</name>
</gene>
<name>A0AAV5WRW9_9BILA</name>
<evidence type="ECO:0000313" key="3">
    <source>
        <dbReference type="Proteomes" id="UP001432322"/>
    </source>
</evidence>
<dbReference type="PANTHER" id="PTHR11733:SF208">
    <property type="entry name" value="PEPTIDASE M13 C-TERMINAL DOMAIN-CONTAINING PROTEIN"/>
    <property type="match status" value="1"/>
</dbReference>
<organism evidence="2 3">
    <name type="scientific">Pristionchus fissidentatus</name>
    <dbReference type="NCBI Taxonomy" id="1538716"/>
    <lineage>
        <taxon>Eukaryota</taxon>
        <taxon>Metazoa</taxon>
        <taxon>Ecdysozoa</taxon>
        <taxon>Nematoda</taxon>
        <taxon>Chromadorea</taxon>
        <taxon>Rhabditida</taxon>
        <taxon>Rhabditina</taxon>
        <taxon>Diplogasteromorpha</taxon>
        <taxon>Diplogasteroidea</taxon>
        <taxon>Neodiplogasteridae</taxon>
        <taxon>Pristionchus</taxon>
    </lineage>
</organism>
<dbReference type="Proteomes" id="UP001432322">
    <property type="component" value="Unassembled WGS sequence"/>
</dbReference>
<protein>
    <recommendedName>
        <fullName evidence="1">Peptidase M13 C-terminal domain-containing protein</fullName>
    </recommendedName>
</protein>
<feature type="non-terminal residue" evidence="2">
    <location>
        <position position="299"/>
    </location>
</feature>
<dbReference type="Gene3D" id="3.40.390.10">
    <property type="entry name" value="Collagenase (Catalytic Domain)"/>
    <property type="match status" value="1"/>
</dbReference>
<evidence type="ECO:0000313" key="2">
    <source>
        <dbReference type="EMBL" id="GMT35041.1"/>
    </source>
</evidence>
<dbReference type="PANTHER" id="PTHR11733">
    <property type="entry name" value="ZINC METALLOPROTEASE FAMILY M13 NEPRILYSIN-RELATED"/>
    <property type="match status" value="1"/>
</dbReference>
<accession>A0AAV5WRW9</accession>
<sequence length="299" mass="35158">MKSIMIKTVNESKWLHSDDISEFINGKIRERIENIKIYQDFDHLDRNLTILRKLNRDYTSFYFSNKRKTGVHKLDTFFRLTDATLNLYENSTNEYILRVKYNFRLNAFYSPRSNSLVMFGPLLYRPAMSTEIFQEPYLLHSVIGHELFHSLFVNDSPILIDLYGHRRECIEKHYEHTCSTFGMGYCWSGNFTITEDGPDIEGLRVVYDSFVKLHTPEKMSEIVNDLGTTFEQAFFYFVSSYWCEDHDQTSFDENEHSPGNIRVNGVMSLMPEFSRAFGCKANDPMFTEEQKCNVFGEHS</sequence>
<dbReference type="GO" id="GO:0004222">
    <property type="term" value="F:metalloendopeptidase activity"/>
    <property type="evidence" value="ECO:0007669"/>
    <property type="project" value="InterPro"/>
</dbReference>
<keyword evidence="3" id="KW-1185">Reference proteome</keyword>
<reference evidence="2" key="1">
    <citation type="submission" date="2023-10" db="EMBL/GenBank/DDBJ databases">
        <title>Genome assembly of Pristionchus species.</title>
        <authorList>
            <person name="Yoshida K."/>
            <person name="Sommer R.J."/>
        </authorList>
    </citation>
    <scope>NUCLEOTIDE SEQUENCE</scope>
    <source>
        <strain evidence="2">RS5133</strain>
    </source>
</reference>
<dbReference type="Pfam" id="PF01431">
    <property type="entry name" value="Peptidase_M13"/>
    <property type="match status" value="1"/>
</dbReference>
<evidence type="ECO:0000259" key="1">
    <source>
        <dbReference type="Pfam" id="PF01431"/>
    </source>
</evidence>
<proteinExistence type="predicted"/>
<dbReference type="EMBL" id="BTSY01000007">
    <property type="protein sequence ID" value="GMT35041.1"/>
    <property type="molecule type" value="Genomic_DNA"/>
</dbReference>
<dbReference type="AlphaFoldDB" id="A0AAV5WRW9"/>
<dbReference type="GO" id="GO:0005886">
    <property type="term" value="C:plasma membrane"/>
    <property type="evidence" value="ECO:0007669"/>
    <property type="project" value="TreeGrafter"/>
</dbReference>